<dbReference type="NCBIfam" id="TIGR01409">
    <property type="entry name" value="TAT_signal_seq"/>
    <property type="match status" value="1"/>
</dbReference>
<evidence type="ECO:0000313" key="11">
    <source>
        <dbReference type="EMBL" id="PZQ82328.1"/>
    </source>
</evidence>
<gene>
    <name evidence="11" type="ORF">DI549_11780</name>
</gene>
<name>A0A2W5QYB6_ANCNO</name>
<evidence type="ECO:0000256" key="9">
    <source>
        <dbReference type="PROSITE-ProRule" id="PRU01373"/>
    </source>
</evidence>
<dbReference type="SUPFAM" id="SSF141523">
    <property type="entry name" value="L,D-transpeptidase catalytic domain-like"/>
    <property type="match status" value="1"/>
</dbReference>
<feature type="domain" description="L,D-TPase catalytic" evidence="10">
    <location>
        <begin position="96"/>
        <end position="232"/>
    </location>
</feature>
<evidence type="ECO:0000256" key="3">
    <source>
        <dbReference type="ARBA" id="ARBA00022676"/>
    </source>
</evidence>
<dbReference type="GO" id="GO:0016757">
    <property type="term" value="F:glycosyltransferase activity"/>
    <property type="evidence" value="ECO:0007669"/>
    <property type="project" value="UniProtKB-KW"/>
</dbReference>
<organism evidence="11 12">
    <name type="scientific">Ancylobacter novellus</name>
    <name type="common">Thiobacillus novellus</name>
    <dbReference type="NCBI Taxonomy" id="921"/>
    <lineage>
        <taxon>Bacteria</taxon>
        <taxon>Pseudomonadati</taxon>
        <taxon>Pseudomonadota</taxon>
        <taxon>Alphaproteobacteria</taxon>
        <taxon>Hyphomicrobiales</taxon>
        <taxon>Xanthobacteraceae</taxon>
        <taxon>Ancylobacter</taxon>
    </lineage>
</organism>
<reference evidence="11 12" key="1">
    <citation type="submission" date="2017-08" db="EMBL/GenBank/DDBJ databases">
        <title>Infants hospitalized years apart are colonized by the same room-sourced microbial strains.</title>
        <authorList>
            <person name="Brooks B."/>
            <person name="Olm M.R."/>
            <person name="Firek B.A."/>
            <person name="Baker R."/>
            <person name="Thomas B.C."/>
            <person name="Morowitz M.J."/>
            <person name="Banfield J.F."/>
        </authorList>
    </citation>
    <scope>NUCLEOTIDE SEQUENCE [LARGE SCALE GENOMIC DNA]</scope>
    <source>
        <strain evidence="11">S2_005_001_R2_27</strain>
    </source>
</reference>
<dbReference type="Proteomes" id="UP000248887">
    <property type="component" value="Unassembled WGS sequence"/>
</dbReference>
<dbReference type="InterPro" id="IPR019546">
    <property type="entry name" value="TAT_signal_bac_arc"/>
</dbReference>
<dbReference type="InterPro" id="IPR005490">
    <property type="entry name" value="LD_TPept_cat_dom"/>
</dbReference>
<comment type="caution">
    <text evidence="9">Lacks conserved residue(s) required for the propagation of feature annotation.</text>
</comment>
<dbReference type="InterPro" id="IPR006311">
    <property type="entry name" value="TAT_signal"/>
</dbReference>
<dbReference type="GO" id="GO:0071972">
    <property type="term" value="F:peptidoglycan L,D-transpeptidase activity"/>
    <property type="evidence" value="ECO:0007669"/>
    <property type="project" value="TreeGrafter"/>
</dbReference>
<dbReference type="InterPro" id="IPR050979">
    <property type="entry name" value="LD-transpeptidase"/>
</dbReference>
<dbReference type="EMBL" id="QFQD01000033">
    <property type="protein sequence ID" value="PZQ82328.1"/>
    <property type="molecule type" value="Genomic_DNA"/>
</dbReference>
<evidence type="ECO:0000256" key="6">
    <source>
        <dbReference type="ARBA" id="ARBA00022960"/>
    </source>
</evidence>
<keyword evidence="8 9" id="KW-0961">Cell wall biogenesis/degradation</keyword>
<dbReference type="AlphaFoldDB" id="A0A2W5QYB6"/>
<keyword evidence="6 9" id="KW-0133">Cell shape</keyword>
<dbReference type="GO" id="GO:0008360">
    <property type="term" value="P:regulation of cell shape"/>
    <property type="evidence" value="ECO:0007669"/>
    <property type="project" value="UniProtKB-UniRule"/>
</dbReference>
<evidence type="ECO:0000256" key="2">
    <source>
        <dbReference type="ARBA" id="ARBA00005992"/>
    </source>
</evidence>
<accession>A0A2W5QYB6</accession>
<evidence type="ECO:0000256" key="4">
    <source>
        <dbReference type="ARBA" id="ARBA00022679"/>
    </source>
</evidence>
<keyword evidence="3" id="KW-0328">Glycosyltransferase</keyword>
<dbReference type="GO" id="GO:0071555">
    <property type="term" value="P:cell wall organization"/>
    <property type="evidence" value="ECO:0007669"/>
    <property type="project" value="UniProtKB-UniRule"/>
</dbReference>
<comment type="caution">
    <text evidence="11">The sequence shown here is derived from an EMBL/GenBank/DDBJ whole genome shotgun (WGS) entry which is preliminary data.</text>
</comment>
<dbReference type="Gene3D" id="2.40.440.10">
    <property type="entry name" value="L,D-transpeptidase catalytic domain-like"/>
    <property type="match status" value="1"/>
</dbReference>
<evidence type="ECO:0000313" key="12">
    <source>
        <dbReference type="Proteomes" id="UP000248887"/>
    </source>
</evidence>
<evidence type="ECO:0000256" key="8">
    <source>
        <dbReference type="ARBA" id="ARBA00023316"/>
    </source>
</evidence>
<dbReference type="CDD" id="cd16913">
    <property type="entry name" value="YkuD_like"/>
    <property type="match status" value="1"/>
</dbReference>
<sequence length="234" mass="25268">MDGRHADAGTMDEPASLRRHAGLVSRRSFLAGSAIGLGALGLAGCAKPDGMSLAEAAKVYGPVPEEKFPIPAVDVSKVNPKYFRRTVRYETAEAPGTIIVDPSNYYVYRVEDEGMATRYGANVGREGFLWSGDAYVGRKSEWATWTPPKEMIKRQPEAAKYARGMPGGLDNPLGARTLHLYQNGVYTLYTIYATSDPESIGSGVTSGCVGLLSQDMIQLYNETPVKTKVVVLPA</sequence>
<dbReference type="GO" id="GO:0018104">
    <property type="term" value="P:peptidoglycan-protein cross-linking"/>
    <property type="evidence" value="ECO:0007669"/>
    <property type="project" value="TreeGrafter"/>
</dbReference>
<dbReference type="PANTHER" id="PTHR30582">
    <property type="entry name" value="L,D-TRANSPEPTIDASE"/>
    <property type="match status" value="1"/>
</dbReference>
<dbReference type="PROSITE" id="PS51318">
    <property type="entry name" value="TAT"/>
    <property type="match status" value="1"/>
</dbReference>
<protein>
    <recommendedName>
        <fullName evidence="10">L,D-TPase catalytic domain-containing protein</fullName>
    </recommendedName>
</protein>
<dbReference type="InterPro" id="IPR038063">
    <property type="entry name" value="Transpep_catalytic_dom"/>
</dbReference>
<dbReference type="GO" id="GO:0005576">
    <property type="term" value="C:extracellular region"/>
    <property type="evidence" value="ECO:0007669"/>
    <property type="project" value="TreeGrafter"/>
</dbReference>
<evidence type="ECO:0000256" key="7">
    <source>
        <dbReference type="ARBA" id="ARBA00022984"/>
    </source>
</evidence>
<keyword evidence="5" id="KW-0378">Hydrolase</keyword>
<dbReference type="PANTHER" id="PTHR30582:SF24">
    <property type="entry name" value="L,D-TRANSPEPTIDASE ERFK_SRFK-RELATED"/>
    <property type="match status" value="1"/>
</dbReference>
<dbReference type="Pfam" id="PF03734">
    <property type="entry name" value="YkuD"/>
    <property type="match status" value="1"/>
</dbReference>
<keyword evidence="7 9" id="KW-0573">Peptidoglycan synthesis</keyword>
<evidence type="ECO:0000256" key="1">
    <source>
        <dbReference type="ARBA" id="ARBA00004752"/>
    </source>
</evidence>
<comment type="similarity">
    <text evidence="2">Belongs to the YkuD family.</text>
</comment>
<evidence type="ECO:0000259" key="10">
    <source>
        <dbReference type="PROSITE" id="PS52029"/>
    </source>
</evidence>
<proteinExistence type="inferred from homology"/>
<dbReference type="UniPathway" id="UPA00219"/>
<evidence type="ECO:0000256" key="5">
    <source>
        <dbReference type="ARBA" id="ARBA00022801"/>
    </source>
</evidence>
<comment type="pathway">
    <text evidence="1 9">Cell wall biogenesis; peptidoglycan biosynthesis.</text>
</comment>
<dbReference type="PROSITE" id="PS52029">
    <property type="entry name" value="LD_TPASE"/>
    <property type="match status" value="1"/>
</dbReference>
<keyword evidence="4" id="KW-0808">Transferase</keyword>